<dbReference type="Proteomes" id="UP001055811">
    <property type="component" value="Linkage Group LG05"/>
</dbReference>
<gene>
    <name evidence="1" type="ORF">L2E82_27030</name>
</gene>
<reference evidence="2" key="1">
    <citation type="journal article" date="2022" name="Mol. Ecol. Resour.">
        <title>The genomes of chicory, endive, great burdock and yacon provide insights into Asteraceae palaeo-polyploidization history and plant inulin production.</title>
        <authorList>
            <person name="Fan W."/>
            <person name="Wang S."/>
            <person name="Wang H."/>
            <person name="Wang A."/>
            <person name="Jiang F."/>
            <person name="Liu H."/>
            <person name="Zhao H."/>
            <person name="Xu D."/>
            <person name="Zhang Y."/>
        </authorList>
    </citation>
    <scope>NUCLEOTIDE SEQUENCE [LARGE SCALE GENOMIC DNA]</scope>
    <source>
        <strain evidence="2">cv. Punajuju</strain>
    </source>
</reference>
<dbReference type="EMBL" id="CM042013">
    <property type="protein sequence ID" value="KAI3737036.1"/>
    <property type="molecule type" value="Genomic_DNA"/>
</dbReference>
<evidence type="ECO:0000313" key="2">
    <source>
        <dbReference type="Proteomes" id="UP001055811"/>
    </source>
</evidence>
<proteinExistence type="predicted"/>
<name>A0ACB9CS25_CICIN</name>
<comment type="caution">
    <text evidence="1">The sequence shown here is derived from an EMBL/GenBank/DDBJ whole genome shotgun (WGS) entry which is preliminary data.</text>
</comment>
<sequence>MKLPVFGWGFHILEFISVERKWEVDESNMQKILSTFTNHSDPLWLAVFPEGTDFTEQKCIKSQKFAAENGLPILKNLLLPKTRGFHACLEVLRGSLDAVYDVTIAYKNRCPTFLDNVFGIEPSEVHVHVRRISLDNIPHSQSECNAWVLRSFQLKDQLLSDFITRGHFQHQGTERELSTIKCVANCTIVIGLTCLFTYLTFSCVWFKIYIGVTCVYLACATTSGFRPSPVLEYVKLLLYRKKTN</sequence>
<protein>
    <submittedName>
        <fullName evidence="1">Uncharacterized protein</fullName>
    </submittedName>
</protein>
<accession>A0ACB9CS25</accession>
<keyword evidence="2" id="KW-1185">Reference proteome</keyword>
<reference evidence="1 2" key="2">
    <citation type="journal article" date="2022" name="Mol. Ecol. Resour.">
        <title>The genomes of chicory, endive, great burdock and yacon provide insights into Asteraceae paleo-polyploidization history and plant inulin production.</title>
        <authorList>
            <person name="Fan W."/>
            <person name="Wang S."/>
            <person name="Wang H."/>
            <person name="Wang A."/>
            <person name="Jiang F."/>
            <person name="Liu H."/>
            <person name="Zhao H."/>
            <person name="Xu D."/>
            <person name="Zhang Y."/>
        </authorList>
    </citation>
    <scope>NUCLEOTIDE SEQUENCE [LARGE SCALE GENOMIC DNA]</scope>
    <source>
        <strain evidence="2">cv. Punajuju</strain>
        <tissue evidence="1">Leaves</tissue>
    </source>
</reference>
<evidence type="ECO:0000313" key="1">
    <source>
        <dbReference type="EMBL" id="KAI3737036.1"/>
    </source>
</evidence>
<organism evidence="1 2">
    <name type="scientific">Cichorium intybus</name>
    <name type="common">Chicory</name>
    <dbReference type="NCBI Taxonomy" id="13427"/>
    <lineage>
        <taxon>Eukaryota</taxon>
        <taxon>Viridiplantae</taxon>
        <taxon>Streptophyta</taxon>
        <taxon>Embryophyta</taxon>
        <taxon>Tracheophyta</taxon>
        <taxon>Spermatophyta</taxon>
        <taxon>Magnoliopsida</taxon>
        <taxon>eudicotyledons</taxon>
        <taxon>Gunneridae</taxon>
        <taxon>Pentapetalae</taxon>
        <taxon>asterids</taxon>
        <taxon>campanulids</taxon>
        <taxon>Asterales</taxon>
        <taxon>Asteraceae</taxon>
        <taxon>Cichorioideae</taxon>
        <taxon>Cichorieae</taxon>
        <taxon>Cichoriinae</taxon>
        <taxon>Cichorium</taxon>
    </lineage>
</organism>